<comment type="caution">
    <text evidence="2">The sequence shown here is derived from an EMBL/GenBank/DDBJ whole genome shotgun (WGS) entry which is preliminary data.</text>
</comment>
<dbReference type="EMBL" id="BGZK01000458">
    <property type="protein sequence ID" value="GBP44767.1"/>
    <property type="molecule type" value="Genomic_DNA"/>
</dbReference>
<name>A0A4C1W3W8_EUMVA</name>
<evidence type="ECO:0000313" key="2">
    <source>
        <dbReference type="EMBL" id="GBP44767.1"/>
    </source>
</evidence>
<accession>A0A4C1W3W8</accession>
<evidence type="ECO:0000256" key="1">
    <source>
        <dbReference type="SAM" id="SignalP"/>
    </source>
</evidence>
<keyword evidence="3" id="KW-1185">Reference proteome</keyword>
<dbReference type="Proteomes" id="UP000299102">
    <property type="component" value="Unassembled WGS sequence"/>
</dbReference>
<keyword evidence="1" id="KW-0732">Signal</keyword>
<dbReference type="AlphaFoldDB" id="A0A4C1W3W8"/>
<gene>
    <name evidence="2" type="ORF">EVAR_86581_1</name>
</gene>
<reference evidence="2 3" key="1">
    <citation type="journal article" date="2019" name="Commun. Biol.">
        <title>The bagworm genome reveals a unique fibroin gene that provides high tensile strength.</title>
        <authorList>
            <person name="Kono N."/>
            <person name="Nakamura H."/>
            <person name="Ohtoshi R."/>
            <person name="Tomita M."/>
            <person name="Numata K."/>
            <person name="Arakawa K."/>
        </authorList>
    </citation>
    <scope>NUCLEOTIDE SEQUENCE [LARGE SCALE GENOMIC DNA]</scope>
</reference>
<proteinExistence type="predicted"/>
<organism evidence="2 3">
    <name type="scientific">Eumeta variegata</name>
    <name type="common">Bagworm moth</name>
    <name type="synonym">Eumeta japonica</name>
    <dbReference type="NCBI Taxonomy" id="151549"/>
    <lineage>
        <taxon>Eukaryota</taxon>
        <taxon>Metazoa</taxon>
        <taxon>Ecdysozoa</taxon>
        <taxon>Arthropoda</taxon>
        <taxon>Hexapoda</taxon>
        <taxon>Insecta</taxon>
        <taxon>Pterygota</taxon>
        <taxon>Neoptera</taxon>
        <taxon>Endopterygota</taxon>
        <taxon>Lepidoptera</taxon>
        <taxon>Glossata</taxon>
        <taxon>Ditrysia</taxon>
        <taxon>Tineoidea</taxon>
        <taxon>Psychidae</taxon>
        <taxon>Oiketicinae</taxon>
        <taxon>Eumeta</taxon>
    </lineage>
</organism>
<dbReference type="OrthoDB" id="8190180at2759"/>
<evidence type="ECO:0000313" key="3">
    <source>
        <dbReference type="Proteomes" id="UP000299102"/>
    </source>
</evidence>
<protein>
    <submittedName>
        <fullName evidence="2">SIFamide-related peptide</fullName>
    </submittedName>
</protein>
<feature type="chain" id="PRO_5020027135" evidence="1">
    <location>
        <begin position="29"/>
        <end position="75"/>
    </location>
</feature>
<feature type="signal peptide" evidence="1">
    <location>
        <begin position="1"/>
        <end position="28"/>
    </location>
</feature>
<sequence>MSRSLTLRFVFGLIFAVALFALIETGEANYRKTPFNGSIFGKRGTAEFDATPKALSAMCEIAAEACSPFYVTQDK</sequence>